<evidence type="ECO:0000313" key="11">
    <source>
        <dbReference type="Proteomes" id="UP000013131"/>
    </source>
</evidence>
<evidence type="ECO:0000256" key="2">
    <source>
        <dbReference type="ARBA" id="ARBA00022475"/>
    </source>
</evidence>
<keyword evidence="3 9" id="KW-0732">Signal</keyword>
<organism evidence="10 11">
    <name type="scientific">Metamycoplasma auris 15026</name>
    <dbReference type="NCBI Taxonomy" id="1188233"/>
    <lineage>
        <taxon>Bacteria</taxon>
        <taxon>Bacillati</taxon>
        <taxon>Mycoplasmatota</taxon>
        <taxon>Mycoplasmoidales</taxon>
        <taxon>Metamycoplasmataceae</taxon>
        <taxon>Metamycoplasma</taxon>
    </lineage>
</organism>
<sequence length="129" mass="14392">MKKLNKFLLAFGSITSLASLPLIAAKCGGTKENTKQNIKEEKNNSNINNNITNNNSNISSQANKAKVKYKPSELIHNSSFAFGKPFNSIHNSFFIFGSPVELLETPGLRTEADREERYEDWTISPSIKI</sequence>
<feature type="signal peptide" evidence="9">
    <location>
        <begin position="1"/>
        <end position="24"/>
    </location>
</feature>
<evidence type="ECO:0008006" key="12">
    <source>
        <dbReference type="Google" id="ProtNLM"/>
    </source>
</evidence>
<dbReference type="Proteomes" id="UP000013131">
    <property type="component" value="Unassembled WGS sequence"/>
</dbReference>
<evidence type="ECO:0000313" key="10">
    <source>
        <dbReference type="EMBL" id="ENY68646.1"/>
    </source>
</evidence>
<dbReference type="EMBL" id="AORI01000011">
    <property type="protein sequence ID" value="ENY68646.1"/>
    <property type="molecule type" value="Genomic_DNA"/>
</dbReference>
<keyword evidence="6" id="KW-0564">Palmitate</keyword>
<dbReference type="RefSeq" id="WP_004424789.1">
    <property type="nucleotide sequence ID" value="NZ_AORI01000011.1"/>
</dbReference>
<evidence type="ECO:0000256" key="4">
    <source>
        <dbReference type="ARBA" id="ARBA00022737"/>
    </source>
</evidence>
<dbReference type="PATRIC" id="fig|1188233.3.peg.423"/>
<evidence type="ECO:0000256" key="6">
    <source>
        <dbReference type="ARBA" id="ARBA00023139"/>
    </source>
</evidence>
<protein>
    <recommendedName>
        <fullName evidence="12">Variable surface lipoprotein</fullName>
    </recommendedName>
</protein>
<dbReference type="STRING" id="1188233.MAU_4370"/>
<evidence type="ECO:0000256" key="3">
    <source>
        <dbReference type="ARBA" id="ARBA00022729"/>
    </source>
</evidence>
<feature type="region of interest" description="Disordered" evidence="8">
    <location>
        <begin position="37"/>
        <end position="59"/>
    </location>
</feature>
<gene>
    <name evidence="10" type="ORF">MAU_4370</name>
</gene>
<keyword evidence="2" id="KW-1003">Cell membrane</keyword>
<reference evidence="10 11" key="1">
    <citation type="journal article" date="2013" name="Genome Announc.">
        <title>Draft Genome Sequences of Mycoplasma auris and Mycoplasma yeatsii, Two Species of the Ear Canal of Caprinae.</title>
        <authorList>
            <person name="Dordet-Frisoni E."/>
            <person name="Baranowski E."/>
            <person name="Barre A."/>
            <person name="Blanchard A."/>
            <person name="Breton M."/>
            <person name="Couture C."/>
            <person name="Dupuy V."/>
            <person name="Gaurivaud P."/>
            <person name="Jacob D."/>
            <person name="Lemaitre C."/>
            <person name="Manso-Silvan L."/>
            <person name="Nikolski M."/>
            <person name="Nouvel L.X."/>
            <person name="Poumarat F."/>
            <person name="Sirand-Pugnet P."/>
            <person name="Thebault P."/>
            <person name="Theil S."/>
            <person name="Thiaucourt F."/>
            <person name="Citti C."/>
            <person name="Tardy F."/>
        </authorList>
    </citation>
    <scope>NUCLEOTIDE SEQUENCE [LARGE SCALE GENOMIC DNA]</scope>
    <source>
        <strain evidence="10 11">15026</strain>
    </source>
</reference>
<evidence type="ECO:0000256" key="5">
    <source>
        <dbReference type="ARBA" id="ARBA00023136"/>
    </source>
</evidence>
<dbReference type="AlphaFoldDB" id="N9VB80"/>
<accession>N9VB80</accession>
<name>N9VB80_9BACT</name>
<keyword evidence="4" id="KW-0677">Repeat</keyword>
<evidence type="ECO:0000256" key="9">
    <source>
        <dbReference type="SAM" id="SignalP"/>
    </source>
</evidence>
<evidence type="ECO:0000256" key="8">
    <source>
        <dbReference type="SAM" id="MobiDB-lite"/>
    </source>
</evidence>
<proteinExistence type="predicted"/>
<keyword evidence="7" id="KW-0449">Lipoprotein</keyword>
<comment type="subcellular location">
    <subcellularLocation>
        <location evidence="1">Cell membrane</location>
        <topology evidence="1">Lipid-anchor</topology>
    </subcellularLocation>
</comment>
<keyword evidence="5" id="KW-0472">Membrane</keyword>
<feature type="chain" id="PRO_5004154316" description="Variable surface lipoprotein" evidence="9">
    <location>
        <begin position="25"/>
        <end position="129"/>
    </location>
</feature>
<feature type="compositionally biased region" description="Low complexity" evidence="8">
    <location>
        <begin position="44"/>
        <end position="59"/>
    </location>
</feature>
<keyword evidence="11" id="KW-1185">Reference proteome</keyword>
<evidence type="ECO:0000256" key="1">
    <source>
        <dbReference type="ARBA" id="ARBA00004193"/>
    </source>
</evidence>
<comment type="caution">
    <text evidence="10">The sequence shown here is derived from an EMBL/GenBank/DDBJ whole genome shotgun (WGS) entry which is preliminary data.</text>
</comment>
<evidence type="ECO:0000256" key="7">
    <source>
        <dbReference type="ARBA" id="ARBA00023288"/>
    </source>
</evidence>
<dbReference type="OrthoDB" id="398306at2"/>
<dbReference type="InterPro" id="IPR049890">
    <property type="entry name" value="VlpA-F-like_signal"/>
</dbReference>
<dbReference type="NCBIfam" id="NF033817">
    <property type="entry name" value="Mplas_variab_LP"/>
    <property type="match status" value="1"/>
</dbReference>
<dbReference type="GO" id="GO:0005886">
    <property type="term" value="C:plasma membrane"/>
    <property type="evidence" value="ECO:0007669"/>
    <property type="project" value="UniProtKB-SubCell"/>
</dbReference>